<dbReference type="CDD" id="cd01647">
    <property type="entry name" value="RT_LTR"/>
    <property type="match status" value="1"/>
</dbReference>
<evidence type="ECO:0000256" key="1">
    <source>
        <dbReference type="ARBA" id="ARBA00022670"/>
    </source>
</evidence>
<dbReference type="InterPro" id="IPR043502">
    <property type="entry name" value="DNA/RNA_pol_sf"/>
</dbReference>
<comment type="caution">
    <text evidence="12">The sequence shown here is derived from an EMBL/GenBank/DDBJ whole genome shotgun (WGS) entry which is preliminary data.</text>
</comment>
<keyword evidence="7" id="KW-0378">Hydrolase</keyword>
<evidence type="ECO:0000256" key="6">
    <source>
        <dbReference type="ARBA" id="ARBA00022759"/>
    </source>
</evidence>
<dbReference type="GO" id="GO:0003964">
    <property type="term" value="F:RNA-directed DNA polymerase activity"/>
    <property type="evidence" value="ECO:0007669"/>
    <property type="project" value="UniProtKB-KW"/>
</dbReference>
<feature type="domain" description="Reverse transcriptase" evidence="10">
    <location>
        <begin position="346"/>
        <end position="441"/>
    </location>
</feature>
<dbReference type="Proteomes" id="UP001165121">
    <property type="component" value="Unassembled WGS sequence"/>
</dbReference>
<keyword evidence="8" id="KW-0695">RNA-directed DNA polymerase</keyword>
<dbReference type="GO" id="GO:0004519">
    <property type="term" value="F:endonuclease activity"/>
    <property type="evidence" value="ECO:0007669"/>
    <property type="project" value="UniProtKB-KW"/>
</dbReference>
<name>A0A9W6XZ66_9STRA</name>
<evidence type="ECO:0000313" key="13">
    <source>
        <dbReference type="Proteomes" id="UP001165121"/>
    </source>
</evidence>
<feature type="region of interest" description="Disordered" evidence="9">
    <location>
        <begin position="174"/>
        <end position="196"/>
    </location>
</feature>
<feature type="domain" description="Reverse transcriptase RNase H-like" evidence="11">
    <location>
        <begin position="500"/>
        <end position="599"/>
    </location>
</feature>
<feature type="compositionally biased region" description="Low complexity" evidence="9">
    <location>
        <begin position="451"/>
        <end position="460"/>
    </location>
</feature>
<dbReference type="PANTHER" id="PTHR33064:SF37">
    <property type="entry name" value="RIBONUCLEASE H"/>
    <property type="match status" value="1"/>
</dbReference>
<evidence type="ECO:0000256" key="7">
    <source>
        <dbReference type="ARBA" id="ARBA00022801"/>
    </source>
</evidence>
<dbReference type="GO" id="GO:0006508">
    <property type="term" value="P:proteolysis"/>
    <property type="evidence" value="ECO:0007669"/>
    <property type="project" value="UniProtKB-KW"/>
</dbReference>
<feature type="region of interest" description="Disordered" evidence="9">
    <location>
        <begin position="217"/>
        <end position="243"/>
    </location>
</feature>
<dbReference type="PANTHER" id="PTHR33064">
    <property type="entry name" value="POL PROTEIN"/>
    <property type="match status" value="1"/>
</dbReference>
<gene>
    <name evidence="12" type="ORF">Pfra01_001908700</name>
</gene>
<sequence>MKLVLCRDERIGMWLVGDRIPRIQGFVSMGSRRYMEWLDPACIPPTEVGPSGSGGRLDKSPLDPVRQPTPKDTVRPKGVTQLQVTPAQVSEARRQSPAQSSDPDPDDIVTVERPRDPDPGDDQLKVEDHQDPDPAADDSLVLLDSTVELGMTSETRDQERAWDPAVVEEEVRAVGASSGNHPHTGGGSANPTSVGGQQILAPVDSKVLVDDQVNQVVDPPQEKGQIPDPTDSLDPGPADSTADEQVCDEFGDLHAGGVAAEMAVLPEVPSTTHRHLLISKDNALPSAACGVVCDIDMGNAKPISQRVRKVAPQFREKMPDLIKGLLGAKIISVSTSPWASPIVVIIKKNGVNIRFCIDYRLVNSLTRLMIYPMHLINGLLEDLDKVLSLDMASGFWVVTMTDRARAISAFITPFGLFEWDRMPFGLKNAPQIYQRMLGNALYGVARIPQPGSSGSNKSGSGSTGPGLDGSRPEGSGYAVLVRYANRKTAKTPILQHFNPDKVPVVVMYASAWAISAALMQEHVGVYRPVTFTSRTLKSNELNYGVIEQEVLALLRILDLGYNMLVGRQIQVLTRHSTLGWLFRSPGLQSRLGQWAVLLSPWTVEIVKCKKGEDEILVVIAASITGGSGPGSNSV</sequence>
<dbReference type="InterPro" id="IPR000477">
    <property type="entry name" value="RT_dom"/>
</dbReference>
<dbReference type="OrthoDB" id="3271192at2759"/>
<keyword evidence="5" id="KW-0064">Aspartyl protease</keyword>
<dbReference type="Gene3D" id="3.10.10.10">
    <property type="entry name" value="HIV Type 1 Reverse Transcriptase, subunit A, domain 1"/>
    <property type="match status" value="1"/>
</dbReference>
<feature type="compositionally biased region" description="Basic and acidic residues" evidence="9">
    <location>
        <begin position="110"/>
        <end position="132"/>
    </location>
</feature>
<evidence type="ECO:0000259" key="11">
    <source>
        <dbReference type="Pfam" id="PF17917"/>
    </source>
</evidence>
<evidence type="ECO:0000313" key="12">
    <source>
        <dbReference type="EMBL" id="GMF48881.1"/>
    </source>
</evidence>
<organism evidence="12 13">
    <name type="scientific">Phytophthora fragariaefolia</name>
    <dbReference type="NCBI Taxonomy" id="1490495"/>
    <lineage>
        <taxon>Eukaryota</taxon>
        <taxon>Sar</taxon>
        <taxon>Stramenopiles</taxon>
        <taxon>Oomycota</taxon>
        <taxon>Peronosporomycetes</taxon>
        <taxon>Peronosporales</taxon>
        <taxon>Peronosporaceae</taxon>
        <taxon>Phytophthora</taxon>
    </lineage>
</organism>
<dbReference type="GO" id="GO:0004190">
    <property type="term" value="F:aspartic-type endopeptidase activity"/>
    <property type="evidence" value="ECO:0007669"/>
    <property type="project" value="UniProtKB-KW"/>
</dbReference>
<dbReference type="InterPro" id="IPR051320">
    <property type="entry name" value="Viral_Replic_Matur_Polypro"/>
</dbReference>
<evidence type="ECO:0000256" key="2">
    <source>
        <dbReference type="ARBA" id="ARBA00022679"/>
    </source>
</evidence>
<evidence type="ECO:0000256" key="4">
    <source>
        <dbReference type="ARBA" id="ARBA00022722"/>
    </source>
</evidence>
<keyword evidence="3" id="KW-0548">Nucleotidyltransferase</keyword>
<dbReference type="AlphaFoldDB" id="A0A9W6XZ66"/>
<dbReference type="Gene3D" id="3.30.70.270">
    <property type="match status" value="1"/>
</dbReference>
<evidence type="ECO:0000256" key="3">
    <source>
        <dbReference type="ARBA" id="ARBA00022695"/>
    </source>
</evidence>
<accession>A0A9W6XZ66</accession>
<keyword evidence="2" id="KW-0808">Transferase</keyword>
<keyword evidence="1" id="KW-0645">Protease</keyword>
<feature type="region of interest" description="Disordered" evidence="9">
    <location>
        <begin position="45"/>
        <end position="138"/>
    </location>
</feature>
<keyword evidence="4" id="KW-0540">Nuclease</keyword>
<proteinExistence type="predicted"/>
<dbReference type="Pfam" id="PF17917">
    <property type="entry name" value="RT_RNaseH"/>
    <property type="match status" value="1"/>
</dbReference>
<evidence type="ECO:0000256" key="8">
    <source>
        <dbReference type="ARBA" id="ARBA00022918"/>
    </source>
</evidence>
<keyword evidence="6" id="KW-0255">Endonuclease</keyword>
<keyword evidence="13" id="KW-1185">Reference proteome</keyword>
<dbReference type="EMBL" id="BSXT01002421">
    <property type="protein sequence ID" value="GMF48881.1"/>
    <property type="molecule type" value="Genomic_DNA"/>
</dbReference>
<feature type="region of interest" description="Disordered" evidence="9">
    <location>
        <begin position="451"/>
        <end position="472"/>
    </location>
</feature>
<protein>
    <submittedName>
        <fullName evidence="12">Unnamed protein product</fullName>
    </submittedName>
</protein>
<evidence type="ECO:0000256" key="9">
    <source>
        <dbReference type="SAM" id="MobiDB-lite"/>
    </source>
</evidence>
<reference evidence="12" key="1">
    <citation type="submission" date="2023-04" db="EMBL/GenBank/DDBJ databases">
        <title>Phytophthora fragariaefolia NBRC 109709.</title>
        <authorList>
            <person name="Ichikawa N."/>
            <person name="Sato H."/>
            <person name="Tonouchi N."/>
        </authorList>
    </citation>
    <scope>NUCLEOTIDE SEQUENCE</scope>
    <source>
        <strain evidence="12">NBRC 109709</strain>
    </source>
</reference>
<evidence type="ECO:0000256" key="5">
    <source>
        <dbReference type="ARBA" id="ARBA00022750"/>
    </source>
</evidence>
<dbReference type="InterPro" id="IPR043128">
    <property type="entry name" value="Rev_trsase/Diguanyl_cyclase"/>
</dbReference>
<dbReference type="SUPFAM" id="SSF56672">
    <property type="entry name" value="DNA/RNA polymerases"/>
    <property type="match status" value="2"/>
</dbReference>
<dbReference type="InterPro" id="IPR041373">
    <property type="entry name" value="RT_RNaseH"/>
</dbReference>
<dbReference type="Pfam" id="PF00078">
    <property type="entry name" value="RVT_1"/>
    <property type="match status" value="1"/>
</dbReference>
<evidence type="ECO:0000259" key="10">
    <source>
        <dbReference type="Pfam" id="PF00078"/>
    </source>
</evidence>